<gene>
    <name evidence="2" type="ORF">GIY30_23165</name>
</gene>
<evidence type="ECO:0000259" key="1">
    <source>
        <dbReference type="Pfam" id="PF12973"/>
    </source>
</evidence>
<organism evidence="2 3">
    <name type="scientific">Gordonia mangrovi</name>
    <dbReference type="NCBI Taxonomy" id="2665643"/>
    <lineage>
        <taxon>Bacteria</taxon>
        <taxon>Bacillati</taxon>
        <taxon>Actinomycetota</taxon>
        <taxon>Actinomycetes</taxon>
        <taxon>Mycobacteriales</taxon>
        <taxon>Gordoniaceae</taxon>
        <taxon>Gordonia</taxon>
    </lineage>
</organism>
<dbReference type="Gene3D" id="2.60.120.10">
    <property type="entry name" value="Jelly Rolls"/>
    <property type="match status" value="1"/>
</dbReference>
<reference evidence="2 3" key="1">
    <citation type="submission" date="2019-11" db="EMBL/GenBank/DDBJ databases">
        <title>Gordonia sp. nov., a novel actinobacterium isolated from mangrove soil in Hainan.</title>
        <authorList>
            <person name="Huang X."/>
            <person name="Xie Y."/>
            <person name="Chu X."/>
            <person name="Xiao K."/>
        </authorList>
    </citation>
    <scope>NUCLEOTIDE SEQUENCE [LARGE SCALE GENOMIC DNA]</scope>
    <source>
        <strain evidence="2 3">HNM0687</strain>
    </source>
</reference>
<dbReference type="EMBL" id="WMBR01000009">
    <property type="protein sequence ID" value="MXP24228.1"/>
    <property type="molecule type" value="Genomic_DNA"/>
</dbReference>
<sequence>MSAPTTTITPVGPVSTSSGAMLPVVALPQGELLTVNVENSPLIKDSLGPGVHFKPLRLDLEKGEWVVLATFAPGARVPLHYHTGTVDGYTLSGSWHYEEYPDQPQTAGSYLYEPGASAHTFVCPESNTEDTVVFFSITGANINFSEDGTFHSILDAALIQHLTGTLSEAQGLGPVNYITGGYAGYTVETI</sequence>
<protein>
    <recommendedName>
        <fullName evidence="1">ChrR-like cupin domain-containing protein</fullName>
    </recommendedName>
</protein>
<dbReference type="InterPro" id="IPR014710">
    <property type="entry name" value="RmlC-like_jellyroll"/>
</dbReference>
<dbReference type="InterPro" id="IPR025979">
    <property type="entry name" value="ChrR-like_cupin_dom"/>
</dbReference>
<dbReference type="Proteomes" id="UP000475545">
    <property type="component" value="Unassembled WGS sequence"/>
</dbReference>
<dbReference type="CDD" id="cd20302">
    <property type="entry name" value="cupin_DAD"/>
    <property type="match status" value="1"/>
</dbReference>
<accession>A0A6L7GZ60</accession>
<dbReference type="AlphaFoldDB" id="A0A6L7GZ60"/>
<dbReference type="Pfam" id="PF12973">
    <property type="entry name" value="Cupin_7"/>
    <property type="match status" value="1"/>
</dbReference>
<dbReference type="InterPro" id="IPR011051">
    <property type="entry name" value="RmlC_Cupin_sf"/>
</dbReference>
<dbReference type="RefSeq" id="WP_160904418.1">
    <property type="nucleotide sequence ID" value="NZ_CP102850.1"/>
</dbReference>
<keyword evidence="3" id="KW-1185">Reference proteome</keyword>
<evidence type="ECO:0000313" key="2">
    <source>
        <dbReference type="EMBL" id="MXP24228.1"/>
    </source>
</evidence>
<evidence type="ECO:0000313" key="3">
    <source>
        <dbReference type="Proteomes" id="UP000475545"/>
    </source>
</evidence>
<proteinExistence type="predicted"/>
<name>A0A6L7GZ60_9ACTN</name>
<dbReference type="SUPFAM" id="SSF51182">
    <property type="entry name" value="RmlC-like cupins"/>
    <property type="match status" value="1"/>
</dbReference>
<comment type="caution">
    <text evidence="2">The sequence shown here is derived from an EMBL/GenBank/DDBJ whole genome shotgun (WGS) entry which is preliminary data.</text>
</comment>
<feature type="domain" description="ChrR-like cupin" evidence="1">
    <location>
        <begin position="47"/>
        <end position="139"/>
    </location>
</feature>